<dbReference type="SUPFAM" id="SSF53850">
    <property type="entry name" value="Periplasmic binding protein-like II"/>
    <property type="match status" value="1"/>
</dbReference>
<sequence>MLPSGLDPDLLRSFVLIAQGESVTATARKVGRTQSAVSMQMRRLEDILGEALLRRDARGLHPTDKGLWLLERARTLLALNEEIITEFRAAPITGQVCLGSPDDYTVQWLPGILATFARTHPGIEVDVLCMSSEELAQRLAGERLDLALLTEGHGREGEEIWRGPLRWVGPAGAQLHRRDPVPLALARPGCTWRSAAVSALGQAGRRVRVTYNSTTQSGCFAVALAGLALTVSTPTRLPPGLCWMGEVEDLPPLPEMGIQLALSDRLRARPRLPEGVAALAQAIREGFAPS</sequence>
<feature type="domain" description="HTH lysR-type" evidence="5">
    <location>
        <begin position="6"/>
        <end position="63"/>
    </location>
</feature>
<evidence type="ECO:0000313" key="6">
    <source>
        <dbReference type="EMBL" id="MCW8085347.1"/>
    </source>
</evidence>
<keyword evidence="4" id="KW-0804">Transcription</keyword>
<dbReference type="Pfam" id="PF03466">
    <property type="entry name" value="LysR_substrate"/>
    <property type="match status" value="1"/>
</dbReference>
<keyword evidence="2" id="KW-0805">Transcription regulation</keyword>
<dbReference type="Pfam" id="PF00126">
    <property type="entry name" value="HTH_1"/>
    <property type="match status" value="1"/>
</dbReference>
<dbReference type="Gene3D" id="1.10.10.10">
    <property type="entry name" value="Winged helix-like DNA-binding domain superfamily/Winged helix DNA-binding domain"/>
    <property type="match status" value="1"/>
</dbReference>
<dbReference type="EMBL" id="JAPFQI010000003">
    <property type="protein sequence ID" value="MCW8085347.1"/>
    <property type="molecule type" value="Genomic_DNA"/>
</dbReference>
<evidence type="ECO:0000256" key="3">
    <source>
        <dbReference type="ARBA" id="ARBA00023125"/>
    </source>
</evidence>
<dbReference type="InterPro" id="IPR005119">
    <property type="entry name" value="LysR_subst-bd"/>
</dbReference>
<dbReference type="PANTHER" id="PTHR30579:SF7">
    <property type="entry name" value="HTH-TYPE TRANSCRIPTIONAL REGULATOR LRHA-RELATED"/>
    <property type="match status" value="1"/>
</dbReference>
<dbReference type="Gene3D" id="3.40.190.10">
    <property type="entry name" value="Periplasmic binding protein-like II"/>
    <property type="match status" value="2"/>
</dbReference>
<reference evidence="6 7" key="1">
    <citation type="submission" date="2022-10" db="EMBL/GenBank/DDBJ databases">
        <title>Roseococcus glaciei nov., sp. nov., isolated from glacier.</title>
        <authorList>
            <person name="Liu Q."/>
            <person name="Xin Y.-H."/>
        </authorList>
    </citation>
    <scope>NUCLEOTIDE SEQUENCE [LARGE SCALE GENOMIC DNA]</scope>
    <source>
        <strain evidence="6 7">MDT2-1-1</strain>
    </source>
</reference>
<evidence type="ECO:0000256" key="1">
    <source>
        <dbReference type="ARBA" id="ARBA00009437"/>
    </source>
</evidence>
<protein>
    <submittedName>
        <fullName evidence="6">LysR substrate-binding domain-containing protein</fullName>
    </submittedName>
</protein>
<comment type="caution">
    <text evidence="6">The sequence shown here is derived from an EMBL/GenBank/DDBJ whole genome shotgun (WGS) entry which is preliminary data.</text>
</comment>
<evidence type="ECO:0000256" key="4">
    <source>
        <dbReference type="ARBA" id="ARBA00023163"/>
    </source>
</evidence>
<dbReference type="RefSeq" id="WP_301589232.1">
    <property type="nucleotide sequence ID" value="NZ_JAPFQI010000003.1"/>
</dbReference>
<evidence type="ECO:0000313" key="7">
    <source>
        <dbReference type="Proteomes" id="UP001526430"/>
    </source>
</evidence>
<name>A0ABT3NT59_9PROT</name>
<proteinExistence type="inferred from homology"/>
<dbReference type="Proteomes" id="UP001526430">
    <property type="component" value="Unassembled WGS sequence"/>
</dbReference>
<dbReference type="InterPro" id="IPR050176">
    <property type="entry name" value="LTTR"/>
</dbReference>
<dbReference type="PRINTS" id="PR00039">
    <property type="entry name" value="HTHLYSR"/>
</dbReference>
<accession>A0ABT3NT59</accession>
<gene>
    <name evidence="6" type="ORF">OF850_06900</name>
</gene>
<evidence type="ECO:0000256" key="2">
    <source>
        <dbReference type="ARBA" id="ARBA00023015"/>
    </source>
</evidence>
<dbReference type="SUPFAM" id="SSF46785">
    <property type="entry name" value="Winged helix' DNA-binding domain"/>
    <property type="match status" value="1"/>
</dbReference>
<dbReference type="InterPro" id="IPR000847">
    <property type="entry name" value="LysR_HTH_N"/>
</dbReference>
<keyword evidence="7" id="KW-1185">Reference proteome</keyword>
<organism evidence="6 7">
    <name type="scientific">Sabulicella glaciei</name>
    <dbReference type="NCBI Taxonomy" id="2984948"/>
    <lineage>
        <taxon>Bacteria</taxon>
        <taxon>Pseudomonadati</taxon>
        <taxon>Pseudomonadota</taxon>
        <taxon>Alphaproteobacteria</taxon>
        <taxon>Acetobacterales</taxon>
        <taxon>Acetobacteraceae</taxon>
        <taxon>Sabulicella</taxon>
    </lineage>
</organism>
<dbReference type="InterPro" id="IPR036388">
    <property type="entry name" value="WH-like_DNA-bd_sf"/>
</dbReference>
<dbReference type="PANTHER" id="PTHR30579">
    <property type="entry name" value="TRANSCRIPTIONAL REGULATOR"/>
    <property type="match status" value="1"/>
</dbReference>
<evidence type="ECO:0000259" key="5">
    <source>
        <dbReference type="PROSITE" id="PS50931"/>
    </source>
</evidence>
<comment type="similarity">
    <text evidence="1">Belongs to the LysR transcriptional regulatory family.</text>
</comment>
<dbReference type="InterPro" id="IPR036390">
    <property type="entry name" value="WH_DNA-bd_sf"/>
</dbReference>
<keyword evidence="3" id="KW-0238">DNA-binding</keyword>
<dbReference type="PROSITE" id="PS50931">
    <property type="entry name" value="HTH_LYSR"/>
    <property type="match status" value="1"/>
</dbReference>